<sequence length="75" mass="8730">MKGKLDRLANWSQPDPILKQVGFGEKTNFLILKVGNIKEPSSERERSRSKRGFLVEEEIPFFAHLYNLGFSRLHQ</sequence>
<evidence type="ECO:0000313" key="2">
    <source>
        <dbReference type="Proteomes" id="UP000525078"/>
    </source>
</evidence>
<organism evidence="1 2">
    <name type="scientific">Cannabis sativa</name>
    <name type="common">Hemp</name>
    <name type="synonym">Marijuana</name>
    <dbReference type="NCBI Taxonomy" id="3483"/>
    <lineage>
        <taxon>Eukaryota</taxon>
        <taxon>Viridiplantae</taxon>
        <taxon>Streptophyta</taxon>
        <taxon>Embryophyta</taxon>
        <taxon>Tracheophyta</taxon>
        <taxon>Spermatophyta</taxon>
        <taxon>Magnoliopsida</taxon>
        <taxon>eudicotyledons</taxon>
        <taxon>Gunneridae</taxon>
        <taxon>Pentapetalae</taxon>
        <taxon>rosids</taxon>
        <taxon>fabids</taxon>
        <taxon>Rosales</taxon>
        <taxon>Cannabaceae</taxon>
        <taxon>Cannabis</taxon>
    </lineage>
</organism>
<evidence type="ECO:0000313" key="1">
    <source>
        <dbReference type="EMBL" id="KAF4352006.1"/>
    </source>
</evidence>
<comment type="caution">
    <text evidence="1">The sequence shown here is derived from an EMBL/GenBank/DDBJ whole genome shotgun (WGS) entry which is preliminary data.</text>
</comment>
<name>A0A7J6E130_CANSA</name>
<dbReference type="Proteomes" id="UP000525078">
    <property type="component" value="Unassembled WGS sequence"/>
</dbReference>
<dbReference type="EMBL" id="JAATIP010000323">
    <property type="protein sequence ID" value="KAF4352006.1"/>
    <property type="molecule type" value="Genomic_DNA"/>
</dbReference>
<reference evidence="1 2" key="1">
    <citation type="journal article" date="2020" name="bioRxiv">
        <title>Sequence and annotation of 42 cannabis genomes reveals extensive copy number variation in cannabinoid synthesis and pathogen resistance genes.</title>
        <authorList>
            <person name="Mckernan K.J."/>
            <person name="Helbert Y."/>
            <person name="Kane L.T."/>
            <person name="Ebling H."/>
            <person name="Zhang L."/>
            <person name="Liu B."/>
            <person name="Eaton Z."/>
            <person name="Mclaughlin S."/>
            <person name="Kingan S."/>
            <person name="Baybayan P."/>
            <person name="Concepcion G."/>
            <person name="Jordan M."/>
            <person name="Riva A."/>
            <person name="Barbazuk W."/>
            <person name="Harkins T."/>
        </authorList>
    </citation>
    <scope>NUCLEOTIDE SEQUENCE [LARGE SCALE GENOMIC DNA]</scope>
    <source>
        <strain evidence="2">cv. Jamaican Lion 4</strain>
        <tissue evidence="1">Leaf</tissue>
    </source>
</reference>
<protein>
    <submittedName>
        <fullName evidence="1">Uncharacterized protein</fullName>
    </submittedName>
</protein>
<gene>
    <name evidence="1" type="ORF">F8388_026241</name>
</gene>
<proteinExistence type="predicted"/>
<dbReference type="AlphaFoldDB" id="A0A7J6E130"/>
<accession>A0A7J6E130</accession>